<evidence type="ECO:0000313" key="1">
    <source>
        <dbReference type="EMBL" id="WSC15208.1"/>
    </source>
</evidence>
<dbReference type="RefSeq" id="WP_313937755.1">
    <property type="nucleotide sequence ID" value="NZ_CP109114.1"/>
</dbReference>
<evidence type="ECO:0000313" key="2">
    <source>
        <dbReference type="Proteomes" id="UP001330827"/>
    </source>
</evidence>
<reference evidence="1 2" key="1">
    <citation type="submission" date="2022-10" db="EMBL/GenBank/DDBJ databases">
        <title>The complete genomes of actinobacterial strains from the NBC collection.</title>
        <authorList>
            <person name="Joergensen T.S."/>
            <person name="Alvarez Arevalo M."/>
            <person name="Sterndorff E.B."/>
            <person name="Faurdal D."/>
            <person name="Vuksanovic O."/>
            <person name="Mourched A.-S."/>
            <person name="Charusanti P."/>
            <person name="Shaw S."/>
            <person name="Blin K."/>
            <person name="Weber T."/>
        </authorList>
    </citation>
    <scope>NUCLEOTIDE SEQUENCE [LARGE SCALE GENOMIC DNA]</scope>
    <source>
        <strain evidence="1 2">NBC 01769</strain>
    </source>
</reference>
<gene>
    <name evidence="1" type="ORF">OIE64_21820</name>
</gene>
<proteinExistence type="predicted"/>
<evidence type="ECO:0008006" key="3">
    <source>
        <dbReference type="Google" id="ProtNLM"/>
    </source>
</evidence>
<organism evidence="1 2">
    <name type="scientific">Streptomyces brevispora</name>
    <dbReference type="NCBI Taxonomy" id="887462"/>
    <lineage>
        <taxon>Bacteria</taxon>
        <taxon>Bacillati</taxon>
        <taxon>Actinomycetota</taxon>
        <taxon>Actinomycetes</taxon>
        <taxon>Kitasatosporales</taxon>
        <taxon>Streptomycetaceae</taxon>
        <taxon>Streptomyces</taxon>
    </lineage>
</organism>
<name>A0ABZ1G7E2_9ACTN</name>
<accession>A0ABZ1G7E2</accession>
<sequence length="160" mass="17991">MLTRSEEQQKHFASAAERHFHDAEYLQDDGRWPNADHHLGFAAECALKSLLLQFTEASMETKPNGGQAKMPWIRKATGGTQEYKHLPWSQTDLAVLAHGQLGSQLLVALEEHLDAFGNWSEQDRYSHCDHITEETVAALYEATRAIVTLHQNALVNGRLS</sequence>
<protein>
    <recommendedName>
        <fullName evidence="3">HEPN domain-containing protein</fullName>
    </recommendedName>
</protein>
<dbReference type="Proteomes" id="UP001330827">
    <property type="component" value="Chromosome"/>
</dbReference>
<dbReference type="EMBL" id="CP109114">
    <property type="protein sequence ID" value="WSC15208.1"/>
    <property type="molecule type" value="Genomic_DNA"/>
</dbReference>
<keyword evidence="2" id="KW-1185">Reference proteome</keyword>